<dbReference type="AlphaFoldDB" id="A0AAV7MRS5"/>
<organism evidence="2 3">
    <name type="scientific">Pleurodeles waltl</name>
    <name type="common">Iberian ribbed newt</name>
    <dbReference type="NCBI Taxonomy" id="8319"/>
    <lineage>
        <taxon>Eukaryota</taxon>
        <taxon>Metazoa</taxon>
        <taxon>Chordata</taxon>
        <taxon>Craniata</taxon>
        <taxon>Vertebrata</taxon>
        <taxon>Euteleostomi</taxon>
        <taxon>Amphibia</taxon>
        <taxon>Batrachia</taxon>
        <taxon>Caudata</taxon>
        <taxon>Salamandroidea</taxon>
        <taxon>Salamandridae</taxon>
        <taxon>Pleurodelinae</taxon>
        <taxon>Pleurodeles</taxon>
    </lineage>
</organism>
<dbReference type="EMBL" id="JANPWB010000013">
    <property type="protein sequence ID" value="KAJ1105869.1"/>
    <property type="molecule type" value="Genomic_DNA"/>
</dbReference>
<comment type="caution">
    <text evidence="2">The sequence shown here is derived from an EMBL/GenBank/DDBJ whole genome shotgun (WGS) entry which is preliminary data.</text>
</comment>
<evidence type="ECO:0000256" key="1">
    <source>
        <dbReference type="SAM" id="MobiDB-lite"/>
    </source>
</evidence>
<evidence type="ECO:0000313" key="3">
    <source>
        <dbReference type="Proteomes" id="UP001066276"/>
    </source>
</evidence>
<gene>
    <name evidence="2" type="ORF">NDU88_003273</name>
</gene>
<sequence>MGREHLRPGQGGGDSSALGHGPAVAPRTGAFFTACACSRGGPCGSRASKCNSAKNPQNKELDTEWTQSRGTEWASSSLRACAAPAACAIMSSPQS</sequence>
<accession>A0AAV7MRS5</accession>
<feature type="region of interest" description="Disordered" evidence="1">
    <location>
        <begin position="48"/>
        <end position="69"/>
    </location>
</feature>
<evidence type="ECO:0000313" key="2">
    <source>
        <dbReference type="EMBL" id="KAJ1105869.1"/>
    </source>
</evidence>
<dbReference type="Proteomes" id="UP001066276">
    <property type="component" value="Chromosome 9"/>
</dbReference>
<reference evidence="2" key="1">
    <citation type="journal article" date="2022" name="bioRxiv">
        <title>Sequencing and chromosome-scale assembly of the giantPleurodeles waltlgenome.</title>
        <authorList>
            <person name="Brown T."/>
            <person name="Elewa A."/>
            <person name="Iarovenko S."/>
            <person name="Subramanian E."/>
            <person name="Araus A.J."/>
            <person name="Petzold A."/>
            <person name="Susuki M."/>
            <person name="Suzuki K.-i.T."/>
            <person name="Hayashi T."/>
            <person name="Toyoda A."/>
            <person name="Oliveira C."/>
            <person name="Osipova E."/>
            <person name="Leigh N.D."/>
            <person name="Simon A."/>
            <person name="Yun M.H."/>
        </authorList>
    </citation>
    <scope>NUCLEOTIDE SEQUENCE</scope>
    <source>
        <strain evidence="2">20211129_DDA</strain>
        <tissue evidence="2">Liver</tissue>
    </source>
</reference>
<proteinExistence type="predicted"/>
<keyword evidence="3" id="KW-1185">Reference proteome</keyword>
<name>A0AAV7MRS5_PLEWA</name>
<feature type="region of interest" description="Disordered" evidence="1">
    <location>
        <begin position="1"/>
        <end position="23"/>
    </location>
</feature>
<protein>
    <submittedName>
        <fullName evidence="2">Uncharacterized protein</fullName>
    </submittedName>
</protein>